<dbReference type="VEuPathDB" id="FungiDB:Z518_00890"/>
<dbReference type="GO" id="GO:0005634">
    <property type="term" value="C:nucleus"/>
    <property type="evidence" value="ECO:0007669"/>
    <property type="project" value="UniProtKB-SubCell"/>
</dbReference>
<comment type="similarity">
    <text evidence="2">Belongs to the TRM6/GCD10 family.</text>
</comment>
<keyword evidence="9" id="KW-1185">Reference proteome</keyword>
<proteinExistence type="inferred from homology"/>
<evidence type="ECO:0000256" key="2">
    <source>
        <dbReference type="ARBA" id="ARBA00008320"/>
    </source>
</evidence>
<feature type="compositionally biased region" description="Basic and acidic residues" evidence="7">
    <location>
        <begin position="532"/>
        <end position="554"/>
    </location>
</feature>
<feature type="region of interest" description="Disordered" evidence="7">
    <location>
        <begin position="261"/>
        <end position="287"/>
    </location>
</feature>
<dbReference type="Proteomes" id="UP000053617">
    <property type="component" value="Unassembled WGS sequence"/>
</dbReference>
<evidence type="ECO:0000256" key="4">
    <source>
        <dbReference type="ARBA" id="ARBA00022694"/>
    </source>
</evidence>
<evidence type="ECO:0000256" key="1">
    <source>
        <dbReference type="ARBA" id="ARBA00004123"/>
    </source>
</evidence>
<feature type="region of interest" description="Disordered" evidence="7">
    <location>
        <begin position="518"/>
        <end position="577"/>
    </location>
</feature>
<evidence type="ECO:0000256" key="3">
    <source>
        <dbReference type="ARBA" id="ARBA00021704"/>
    </source>
</evidence>
<sequence>MAFSVIRPFQYVAIQLPSDNIKVEQILPNTVINLGKYGSFRTNQIIGRPYHLTFEILDRSDVQDGKELRIVSAAELHAAALVEQADSEEASTPRADGDDSGASPTPKSNVNTHDDPTIQKLTMLEIEALKQDDMGSGRELIQKIMQSHTALDQKTAFSLAKYTLRKQKKHMKRFTVLPFDVPALTDWILADRDLAKTLELRNEIIALVGCWANVHAAGQDSPLLSEMGPSSRYLVVDDTGGLIVSAMAERMGILHQTNLEGDSAEHEDEEVDGEADQPQAVFPHKPKRQQYRLSAMSAKSNSITLIHANQQPNLALLRYFNFDANNPTPSHPLYTNLKTLSWLQLVDPASDTTYREPAVIPAEELAKIKSNKRSAYYRKRRRWERIKSIVDETRAGGFNGLVVASFSDPISILRHLVPLLAGGSQVVVYSPNIEPLVQLADYYFPARRTAFINTPEDRRCVPSEDFPVDPTLLLPPIVQTARVRKWQVLPGRTHPLMTGKGGAEGYIFVGTRVLPAEGKVEGRGRPPRGKKTKTEEKESLVGPDHGDHAPESPLKKQKIATQSTLDDNPEVEIGKEN</sequence>
<dbReference type="AlphaFoldDB" id="A0A0D2IUN4"/>
<evidence type="ECO:0000256" key="7">
    <source>
        <dbReference type="SAM" id="MobiDB-lite"/>
    </source>
</evidence>
<dbReference type="PANTHER" id="PTHR12945:SF0">
    <property type="entry name" value="TRNA (ADENINE(58)-N(1))-METHYLTRANSFERASE NON-CATALYTIC SUBUNIT TRM6"/>
    <property type="match status" value="1"/>
</dbReference>
<evidence type="ECO:0000313" key="9">
    <source>
        <dbReference type="Proteomes" id="UP000053617"/>
    </source>
</evidence>
<organism evidence="8 9">
    <name type="scientific">Rhinocladiella mackenziei CBS 650.93</name>
    <dbReference type="NCBI Taxonomy" id="1442369"/>
    <lineage>
        <taxon>Eukaryota</taxon>
        <taxon>Fungi</taxon>
        <taxon>Dikarya</taxon>
        <taxon>Ascomycota</taxon>
        <taxon>Pezizomycotina</taxon>
        <taxon>Eurotiomycetes</taxon>
        <taxon>Chaetothyriomycetidae</taxon>
        <taxon>Chaetothyriales</taxon>
        <taxon>Herpotrichiellaceae</taxon>
        <taxon>Rhinocladiella</taxon>
    </lineage>
</organism>
<protein>
    <recommendedName>
        <fullName evidence="3">tRNA (adenine(58)-N(1))-methyltransferase non-catalytic subunit TRM6</fullName>
    </recommendedName>
    <alternativeName>
        <fullName evidence="6">tRNA(m1A58)-methyltransferase subunit TRM6</fullName>
    </alternativeName>
</protein>
<evidence type="ECO:0000313" key="8">
    <source>
        <dbReference type="EMBL" id="KIX09809.1"/>
    </source>
</evidence>
<dbReference type="STRING" id="1442369.A0A0D2IUN4"/>
<evidence type="ECO:0000256" key="5">
    <source>
        <dbReference type="ARBA" id="ARBA00023242"/>
    </source>
</evidence>
<comment type="subcellular location">
    <subcellularLocation>
        <location evidence="1">Nucleus</location>
    </subcellularLocation>
</comment>
<dbReference type="GeneID" id="25288961"/>
<keyword evidence="5" id="KW-0539">Nucleus</keyword>
<dbReference type="GO" id="GO:0031515">
    <property type="term" value="C:tRNA (m1A) methyltransferase complex"/>
    <property type="evidence" value="ECO:0007669"/>
    <property type="project" value="InterPro"/>
</dbReference>
<dbReference type="OrthoDB" id="10254665at2759"/>
<keyword evidence="4" id="KW-0819">tRNA processing</keyword>
<dbReference type="PANTHER" id="PTHR12945">
    <property type="entry name" value="TRANSLATION INITIATION FACTOR EIF3-RELATED"/>
    <property type="match status" value="1"/>
</dbReference>
<dbReference type="GO" id="GO:0030488">
    <property type="term" value="P:tRNA methylation"/>
    <property type="evidence" value="ECO:0007669"/>
    <property type="project" value="InterPro"/>
</dbReference>
<accession>A0A0D2IUN4</accession>
<dbReference type="HOGENOM" id="CLU_010916_2_0_1"/>
<reference evidence="8 9" key="1">
    <citation type="submission" date="2015-01" db="EMBL/GenBank/DDBJ databases">
        <title>The Genome Sequence of Rhinocladiella mackenzie CBS 650.93.</title>
        <authorList>
            <consortium name="The Broad Institute Genomics Platform"/>
            <person name="Cuomo C."/>
            <person name="de Hoog S."/>
            <person name="Gorbushina A."/>
            <person name="Stielow B."/>
            <person name="Teixiera M."/>
            <person name="Abouelleil A."/>
            <person name="Chapman S.B."/>
            <person name="Priest M."/>
            <person name="Young S.K."/>
            <person name="Wortman J."/>
            <person name="Nusbaum C."/>
            <person name="Birren B."/>
        </authorList>
    </citation>
    <scope>NUCLEOTIDE SEQUENCE [LARGE SCALE GENOMIC DNA]</scope>
    <source>
        <strain evidence="8 9">CBS 650.93</strain>
    </source>
</reference>
<feature type="compositionally biased region" description="Polar residues" evidence="7">
    <location>
        <begin position="102"/>
        <end position="111"/>
    </location>
</feature>
<gene>
    <name evidence="8" type="ORF">Z518_00890</name>
</gene>
<feature type="region of interest" description="Disordered" evidence="7">
    <location>
        <begin position="83"/>
        <end position="116"/>
    </location>
</feature>
<evidence type="ECO:0000256" key="6">
    <source>
        <dbReference type="ARBA" id="ARBA00032319"/>
    </source>
</evidence>
<dbReference type="EMBL" id="KN847475">
    <property type="protein sequence ID" value="KIX09809.1"/>
    <property type="molecule type" value="Genomic_DNA"/>
</dbReference>
<dbReference type="Pfam" id="PF04189">
    <property type="entry name" value="Gcd10p"/>
    <property type="match status" value="1"/>
</dbReference>
<feature type="compositionally biased region" description="Acidic residues" evidence="7">
    <location>
        <begin position="265"/>
        <end position="275"/>
    </location>
</feature>
<name>A0A0D2IUN4_9EURO</name>
<dbReference type="RefSeq" id="XP_013276945.1">
    <property type="nucleotide sequence ID" value="XM_013421491.1"/>
</dbReference>
<dbReference type="InterPro" id="IPR017423">
    <property type="entry name" value="TRM6"/>
</dbReference>